<comment type="function">
    <text evidence="5">Required for synthesis of 60S ribosomal subunits and the transport of pre-ribosomes from the nucleoplasm to the cytoplasm.</text>
</comment>
<evidence type="ECO:0000259" key="8">
    <source>
        <dbReference type="Pfam" id="PF07540"/>
    </source>
</evidence>
<dbReference type="Proteomes" id="UP000053477">
    <property type="component" value="Unassembled WGS sequence"/>
</dbReference>
<dbReference type="STRING" id="27342.A0A0H2RFT1"/>
<feature type="region of interest" description="Disordered" evidence="6">
    <location>
        <begin position="211"/>
        <end position="239"/>
    </location>
</feature>
<sequence>MAAKSKVLGKRSQTTQNNFSKKRKLSSAKSLKPDANVKTKGKGKERAYDKGFISIPTAGSDGSDVDDEDVEFYKEHIGAGAFLKSLDEKGISRSKNEVERLHKLHKPVRKAAPLDDDLPSIDSHSEDEEDWSSELPEDEMILDGSESEASSSSTSSSSSSIAQQKRKRKKANSDSEMPYEKLPRSHLARDDNEDKAIERLPIKLQNGIVQRSKEKVVPQAKSDSEEESDLEDEEFEATQPVVEDVSTGARFGRPAVIDIIKAPSRRGRIEAAKIQIAGICQDIIAEPENNLGLLRRLINFCRAQISTPSHPEPVENDLMIRKIAVLSAQAVFKDIIPGYRIRALTDKEKSEKVSQMVQRTRDFEQGLVNVYQSYLQILEAEVKAKNDLSDVSLRCICRLLTDATHFNFRTNLMSAIVSQLSRKSWDESSELCRQSLVTVFRGDTTGQPSLEIVRLLNRMIKERSFNVHPNVMFCLLDLRLKNELGGIRASQTKAEKDEPKNVLSKGKAAAKRAKGKKVDQPHLSKKARKNQKEIDAIGEEMREAEAEVDRDERQNTHTETLKLLFVLYFRILKNDKPTPLLPSALQGISRFAHLVNVDFFGDLLQVLRTLMMGNASKDDSAEAEDVEVDSDARDIHQRLHCIVTAFELLSGQGEALNIDLTDFINQLYAMIMPLCTMSDIESPLAGTTSSRNSKAQGRDNTPADMLFRALSLAFSNRGPATGKSPPWRFAAFAKRLSIASLHFPPATAKRALQFIQTLLAREPKLEVLLSTEDKIADGIYRPDVDDPQVSNPFASNLWELQLLSSRHVEAETRRSATELLSYSHDGSR</sequence>
<evidence type="ECO:0000256" key="1">
    <source>
        <dbReference type="ARBA" id="ARBA00004604"/>
    </source>
</evidence>
<feature type="region of interest" description="Disordered" evidence="6">
    <location>
        <begin position="1"/>
        <end position="66"/>
    </location>
</feature>
<evidence type="ECO:0000256" key="5">
    <source>
        <dbReference type="PIRNR" id="PIRNR028977"/>
    </source>
</evidence>
<dbReference type="PANTHER" id="PTHR14428:SF5">
    <property type="entry name" value="NUCLEOLAR COMPLEX PROTEIN 3 HOMOLOG"/>
    <property type="match status" value="1"/>
</dbReference>
<dbReference type="PANTHER" id="PTHR14428">
    <property type="entry name" value="NUCLEOLAR COMPLEX PROTEIN 3"/>
    <property type="match status" value="1"/>
</dbReference>
<evidence type="ECO:0000313" key="9">
    <source>
        <dbReference type="EMBL" id="KLO10684.1"/>
    </source>
</evidence>
<evidence type="ECO:0000256" key="3">
    <source>
        <dbReference type="ARBA" id="ARBA00023054"/>
    </source>
</evidence>
<feature type="compositionally biased region" description="Basic and acidic residues" evidence="6">
    <location>
        <begin position="178"/>
        <end position="192"/>
    </location>
</feature>
<feature type="compositionally biased region" description="Basic and acidic residues" evidence="6">
    <location>
        <begin position="31"/>
        <end position="49"/>
    </location>
</feature>
<feature type="compositionally biased region" description="Low complexity" evidence="6">
    <location>
        <begin position="147"/>
        <end position="160"/>
    </location>
</feature>
<name>A0A0H2RFT1_9AGAM</name>
<dbReference type="InParanoid" id="A0A0H2RFT1"/>
<evidence type="ECO:0000259" key="7">
    <source>
        <dbReference type="Pfam" id="PF03914"/>
    </source>
</evidence>
<evidence type="ECO:0000256" key="2">
    <source>
        <dbReference type="ARBA" id="ARBA00007797"/>
    </source>
</evidence>
<evidence type="ECO:0000256" key="6">
    <source>
        <dbReference type="SAM" id="MobiDB-lite"/>
    </source>
</evidence>
<dbReference type="AlphaFoldDB" id="A0A0H2RFT1"/>
<dbReference type="PIRSF" id="PIRSF028977">
    <property type="entry name" value="Nucleolar_complex_p3"/>
    <property type="match status" value="1"/>
</dbReference>
<feature type="domain" description="Nucleolar complex-associated protein 3 N-terminal" evidence="8">
    <location>
        <begin position="272"/>
        <end position="374"/>
    </location>
</feature>
<keyword evidence="3" id="KW-0175">Coiled coil</keyword>
<evidence type="ECO:0000313" key="10">
    <source>
        <dbReference type="Proteomes" id="UP000053477"/>
    </source>
</evidence>
<comment type="subcellular location">
    <subcellularLocation>
        <location evidence="1 5">Nucleus</location>
        <location evidence="1 5">Nucleolus</location>
    </subcellularLocation>
</comment>
<dbReference type="FunCoup" id="A0A0H2RFT1">
    <property type="interactions" value="535"/>
</dbReference>
<reference evidence="9 10" key="1">
    <citation type="submission" date="2015-04" db="EMBL/GenBank/DDBJ databases">
        <title>Complete genome sequence of Schizopora paradoxa KUC8140, a cosmopolitan wood degrader in East Asia.</title>
        <authorList>
            <consortium name="DOE Joint Genome Institute"/>
            <person name="Min B."/>
            <person name="Park H."/>
            <person name="Jang Y."/>
            <person name="Kim J.-J."/>
            <person name="Kim K.H."/>
            <person name="Pangilinan J."/>
            <person name="Lipzen A."/>
            <person name="Riley R."/>
            <person name="Grigoriev I.V."/>
            <person name="Spatafora J.W."/>
            <person name="Choi I.-G."/>
        </authorList>
    </citation>
    <scope>NUCLEOTIDE SEQUENCE [LARGE SCALE GENOMIC DNA]</scope>
    <source>
        <strain evidence="9 10">KUC8140</strain>
    </source>
</reference>
<feature type="region of interest" description="Disordered" evidence="6">
    <location>
        <begin position="491"/>
        <end position="531"/>
    </location>
</feature>
<dbReference type="GO" id="GO:0003682">
    <property type="term" value="F:chromatin binding"/>
    <property type="evidence" value="ECO:0007669"/>
    <property type="project" value="TreeGrafter"/>
</dbReference>
<proteinExistence type="inferred from homology"/>
<dbReference type="OrthoDB" id="10263597at2759"/>
<accession>A0A0H2RFT1</accession>
<keyword evidence="4" id="KW-0539">Nucleus</keyword>
<organism evidence="9 10">
    <name type="scientific">Schizopora paradoxa</name>
    <dbReference type="NCBI Taxonomy" id="27342"/>
    <lineage>
        <taxon>Eukaryota</taxon>
        <taxon>Fungi</taxon>
        <taxon>Dikarya</taxon>
        <taxon>Basidiomycota</taxon>
        <taxon>Agaricomycotina</taxon>
        <taxon>Agaricomycetes</taxon>
        <taxon>Hymenochaetales</taxon>
        <taxon>Schizoporaceae</taxon>
        <taxon>Schizopora</taxon>
    </lineage>
</organism>
<protein>
    <recommendedName>
        <fullName evidence="5">Nucleolar complex-associated protein 3</fullName>
    </recommendedName>
</protein>
<dbReference type="GO" id="GO:0006270">
    <property type="term" value="P:DNA replication initiation"/>
    <property type="evidence" value="ECO:0007669"/>
    <property type="project" value="TreeGrafter"/>
</dbReference>
<comment type="similarity">
    <text evidence="2 5">Belongs to the CBF/MAK21 family.</text>
</comment>
<dbReference type="InterPro" id="IPR005612">
    <property type="entry name" value="CCAAT-binding_factor"/>
</dbReference>
<feature type="region of interest" description="Disordered" evidence="6">
    <location>
        <begin position="102"/>
        <end position="192"/>
    </location>
</feature>
<dbReference type="InterPro" id="IPR016903">
    <property type="entry name" value="Nucleolar_cplx-assoc_3"/>
</dbReference>
<dbReference type="InterPro" id="IPR011501">
    <property type="entry name" value="Noc3_N"/>
</dbReference>
<dbReference type="Pfam" id="PF03914">
    <property type="entry name" value="CBF"/>
    <property type="match status" value="1"/>
</dbReference>
<keyword evidence="10" id="KW-1185">Reference proteome</keyword>
<feature type="compositionally biased region" description="Acidic residues" evidence="6">
    <location>
        <begin position="224"/>
        <end position="236"/>
    </location>
</feature>
<evidence type="ECO:0000256" key="4">
    <source>
        <dbReference type="ARBA" id="ARBA00023242"/>
    </source>
</evidence>
<gene>
    <name evidence="9" type="ORF">SCHPADRAFT_999375</name>
</gene>
<dbReference type="Pfam" id="PF07540">
    <property type="entry name" value="NOC3p"/>
    <property type="match status" value="1"/>
</dbReference>
<dbReference type="EMBL" id="KQ086019">
    <property type="protein sequence ID" value="KLO10684.1"/>
    <property type="molecule type" value="Genomic_DNA"/>
</dbReference>
<keyword evidence="5" id="KW-0690">Ribosome biogenesis</keyword>
<feature type="domain" description="CCAAT-binding factor" evidence="7">
    <location>
        <begin position="639"/>
        <end position="805"/>
    </location>
</feature>
<dbReference type="GO" id="GO:0005730">
    <property type="term" value="C:nucleolus"/>
    <property type="evidence" value="ECO:0007669"/>
    <property type="project" value="UniProtKB-SubCell"/>
</dbReference>
<feature type="compositionally biased region" description="Acidic residues" evidence="6">
    <location>
        <begin position="114"/>
        <end position="141"/>
    </location>
</feature>
<dbReference type="GO" id="GO:0042254">
    <property type="term" value="P:ribosome biogenesis"/>
    <property type="evidence" value="ECO:0007669"/>
    <property type="project" value="UniProtKB-KW"/>
</dbReference>